<dbReference type="InterPro" id="IPR036691">
    <property type="entry name" value="Endo/exonu/phosph_ase_sf"/>
</dbReference>
<dbReference type="SUPFAM" id="SSF56219">
    <property type="entry name" value="DNase I-like"/>
    <property type="match status" value="2"/>
</dbReference>
<sequence length="894" mass="93122">MKKGVLLGLPLVMIAPLMLLMLGMGSANIEAVRAACATTGSSGTGGSFGIGTLNWRGASHYKKNPHPGERPYGERVPNMVTKIGASGASIIGFQEFEPPQADAFLNVTNGAWAIVKGRRGGPHASTVNAIAYQPSAWKLDEVRYVSIRYGGPMIQIPMARFTSTAGLGSVWVLNTHNPAGAVGGTDAMRDQAVRAEAQALLRLQAAEPSTPLFLTGDMNDQARFKRLFLSLASGWSAANPSNHQIDWIMGSPGVTFSGTVVDQSTNDGAHKYTDHPFVHSRVQLAGSAPGQPGGSAPGLGVMPTGNAATPGGPVNGTVLVANANIKLRSGATPGIRALAGPSPDFITLNEVEDVPLSQMRAAAPGYDAYREKQPADRNDAGQAMGSAIMWRSDTWTMLDGGRVKIVDDDHTVFKGKNKLWDRFAAWGIFQRSDGAVVSVIATHHMTNAYRFPRQWGNPSMSRAEQYGLGMDYLIDLVGVLAPYGPVLVGGDMNSHPNDGPNAAAPRMAAAGYRYTKDSGVIYNFYAAPVKVTKTWEISRAAVHSDHPALFTRMAMNGAGPGSPSGNAPGDTPPGGTTPAGCPPCPTSGSLSTVLLQPVAATGTQDAAKVAASAAYQAGFRGEDLVTAVAIARVESTWNPKATNGTHFGLWQISAQHKGKVPGWNTKADIFDPLLNAKYAFALYSARPGAGEAKFADWIPFEKEDYHQYLDVARQAVAATGGGTTNIANTSCSTSPIQVAGELSAALKTRLDAMMNTPNGLCALSWTRGAPCTYDNQCPKVVDALYGGPGVGRGYGNGQDVARGIISAGLAQSHGTGLDPLPPVGAVVSYNTGNGVGHVAIYVGGGKIFGNDYGCSAKGVYGCVGFADVHTPGGSVTWALPKQAFDLGGMPAAAA</sequence>
<dbReference type="InterPro" id="IPR043992">
    <property type="entry name" value="SLT_3"/>
</dbReference>
<organism evidence="4 5">
    <name type="scientific">Nocardioides aromaticivorans</name>
    <dbReference type="NCBI Taxonomy" id="200618"/>
    <lineage>
        <taxon>Bacteria</taxon>
        <taxon>Bacillati</taxon>
        <taxon>Actinomycetota</taxon>
        <taxon>Actinomycetes</taxon>
        <taxon>Propionibacteriales</taxon>
        <taxon>Nocardioidaceae</taxon>
        <taxon>Nocardioides</taxon>
    </lineage>
</organism>
<accession>A0A7Y9ZP18</accession>
<dbReference type="SUPFAM" id="SSF53955">
    <property type="entry name" value="Lysozyme-like"/>
    <property type="match status" value="1"/>
</dbReference>
<evidence type="ECO:0000256" key="1">
    <source>
        <dbReference type="SAM" id="MobiDB-lite"/>
    </source>
</evidence>
<gene>
    <name evidence="4" type="ORF">BJ993_005019</name>
</gene>
<feature type="region of interest" description="Disordered" evidence="1">
    <location>
        <begin position="555"/>
        <end position="581"/>
    </location>
</feature>
<feature type="region of interest" description="Disordered" evidence="1">
    <location>
        <begin position="287"/>
        <end position="308"/>
    </location>
</feature>
<feature type="domain" description="Endonuclease/exonuclease/phosphatase" evidence="2">
    <location>
        <begin position="339"/>
        <end position="510"/>
    </location>
</feature>
<dbReference type="Pfam" id="PF03372">
    <property type="entry name" value="Exo_endo_phos"/>
    <property type="match status" value="2"/>
</dbReference>
<feature type="domain" description="Transglycosylase SLT" evidence="3">
    <location>
        <begin position="612"/>
        <end position="682"/>
    </location>
</feature>
<evidence type="ECO:0000313" key="4">
    <source>
        <dbReference type="EMBL" id="NYI47873.1"/>
    </source>
</evidence>
<evidence type="ECO:0000259" key="2">
    <source>
        <dbReference type="Pfam" id="PF03372"/>
    </source>
</evidence>
<reference evidence="4 5" key="1">
    <citation type="submission" date="2020-07" db="EMBL/GenBank/DDBJ databases">
        <title>Sequencing the genomes of 1000 actinobacteria strains.</title>
        <authorList>
            <person name="Klenk H.-P."/>
        </authorList>
    </citation>
    <scope>NUCLEOTIDE SEQUENCE [LARGE SCALE GENOMIC DNA]</scope>
    <source>
        <strain evidence="4 5">DSM 15131</strain>
    </source>
</reference>
<comment type="caution">
    <text evidence="4">The sequence shown here is derived from an EMBL/GenBank/DDBJ whole genome shotgun (WGS) entry which is preliminary data.</text>
</comment>
<proteinExistence type="predicted"/>
<dbReference type="EMBL" id="JACBZM010000002">
    <property type="protein sequence ID" value="NYI47873.1"/>
    <property type="molecule type" value="Genomic_DNA"/>
</dbReference>
<name>A0A7Y9ZP18_9ACTN</name>
<evidence type="ECO:0000313" key="5">
    <source>
        <dbReference type="Proteomes" id="UP000562045"/>
    </source>
</evidence>
<dbReference type="AlphaFoldDB" id="A0A7Y9ZP18"/>
<dbReference type="Gene3D" id="3.60.10.10">
    <property type="entry name" value="Endonuclease/exonuclease/phosphatase"/>
    <property type="match status" value="2"/>
</dbReference>
<dbReference type="Gene3D" id="1.10.530.10">
    <property type="match status" value="1"/>
</dbReference>
<dbReference type="InterPro" id="IPR023346">
    <property type="entry name" value="Lysozyme-like_dom_sf"/>
</dbReference>
<dbReference type="InterPro" id="IPR005135">
    <property type="entry name" value="Endo/exonuclease/phosphatase"/>
</dbReference>
<evidence type="ECO:0008006" key="6">
    <source>
        <dbReference type="Google" id="ProtNLM"/>
    </source>
</evidence>
<dbReference type="Proteomes" id="UP000562045">
    <property type="component" value="Unassembled WGS sequence"/>
</dbReference>
<evidence type="ECO:0000259" key="3">
    <source>
        <dbReference type="Pfam" id="PF18896"/>
    </source>
</evidence>
<protein>
    <recommendedName>
        <fullName evidence="6">Transglycosylase SLT domain-containing protein</fullName>
    </recommendedName>
</protein>
<dbReference type="Pfam" id="PF18896">
    <property type="entry name" value="SLT_3"/>
    <property type="match status" value="1"/>
</dbReference>
<dbReference type="RefSeq" id="WP_308645719.1">
    <property type="nucleotide sequence ID" value="NZ_JACBZM010000002.1"/>
</dbReference>
<feature type="domain" description="Endonuclease/exonuclease/phosphatase" evidence="2">
    <location>
        <begin position="83"/>
        <end position="275"/>
    </location>
</feature>
<feature type="compositionally biased region" description="Low complexity" evidence="1">
    <location>
        <begin position="561"/>
        <end position="579"/>
    </location>
</feature>
<dbReference type="GO" id="GO:0003824">
    <property type="term" value="F:catalytic activity"/>
    <property type="evidence" value="ECO:0007669"/>
    <property type="project" value="InterPro"/>
</dbReference>